<dbReference type="GO" id="GO:0006412">
    <property type="term" value="P:translation"/>
    <property type="evidence" value="ECO:0007669"/>
    <property type="project" value="InterPro"/>
</dbReference>
<evidence type="ECO:0000256" key="4">
    <source>
        <dbReference type="ARBA" id="ARBA00022980"/>
    </source>
</evidence>
<evidence type="ECO:0000256" key="1">
    <source>
        <dbReference type="ARBA" id="ARBA00009451"/>
    </source>
</evidence>
<keyword evidence="4" id="KW-0689">Ribosomal protein</keyword>
<keyword evidence="2" id="KW-0699">rRNA-binding</keyword>
<dbReference type="Gene3D" id="3.90.470.10">
    <property type="entry name" value="Ribosomal protein L22/L17"/>
    <property type="match status" value="1"/>
</dbReference>
<keyword evidence="5" id="KW-0687">Ribonucleoprotein</keyword>
<dbReference type="PANTHER" id="PTHR13501">
    <property type="entry name" value="CHLOROPLAST 50S RIBOSOMAL PROTEIN L22-RELATED"/>
    <property type="match status" value="1"/>
</dbReference>
<dbReference type="HAMAP" id="MF_01331_B">
    <property type="entry name" value="Ribosomal_uL22_B"/>
    <property type="match status" value="1"/>
</dbReference>
<organism evidence="6">
    <name type="scientific">marine sediment metagenome</name>
    <dbReference type="NCBI Taxonomy" id="412755"/>
    <lineage>
        <taxon>unclassified sequences</taxon>
        <taxon>metagenomes</taxon>
        <taxon>ecological metagenomes</taxon>
    </lineage>
</organism>
<sequence length="112" mass="12714">MEVRSFSRNAAIAPKKARLILDEIRGKRVDEAMALLRFMPTPHARLVAKAVRSAAANAENNYNIPPQTLRISEAYAGDGLTFRRLRTRARGRADTIRRRRSNITIVVQEEEL</sequence>
<reference evidence="6" key="1">
    <citation type="journal article" date="2015" name="Nature">
        <title>Complex archaea that bridge the gap between prokaryotes and eukaryotes.</title>
        <authorList>
            <person name="Spang A."/>
            <person name="Saw J.H."/>
            <person name="Jorgensen S.L."/>
            <person name="Zaremba-Niedzwiedzka K."/>
            <person name="Martijn J."/>
            <person name="Lind A.E."/>
            <person name="van Eijk R."/>
            <person name="Schleper C."/>
            <person name="Guy L."/>
            <person name="Ettema T.J."/>
        </authorList>
    </citation>
    <scope>NUCLEOTIDE SEQUENCE</scope>
</reference>
<evidence type="ECO:0000256" key="5">
    <source>
        <dbReference type="ARBA" id="ARBA00023274"/>
    </source>
</evidence>
<evidence type="ECO:0008006" key="7">
    <source>
        <dbReference type="Google" id="ProtNLM"/>
    </source>
</evidence>
<gene>
    <name evidence="6" type="ORF">LCGC14_1521130</name>
</gene>
<dbReference type="InterPro" id="IPR001063">
    <property type="entry name" value="Ribosomal_uL22"/>
</dbReference>
<keyword evidence="3" id="KW-0694">RNA-binding</keyword>
<dbReference type="InterPro" id="IPR036394">
    <property type="entry name" value="Ribosomal_uL22_sf"/>
</dbReference>
<dbReference type="InterPro" id="IPR047867">
    <property type="entry name" value="Ribosomal_uL22_bac/org-type"/>
</dbReference>
<dbReference type="Pfam" id="PF00237">
    <property type="entry name" value="Ribosomal_L22"/>
    <property type="match status" value="1"/>
</dbReference>
<evidence type="ECO:0000256" key="2">
    <source>
        <dbReference type="ARBA" id="ARBA00022730"/>
    </source>
</evidence>
<name>A0A0F9LZP6_9ZZZZ</name>
<evidence type="ECO:0000313" key="6">
    <source>
        <dbReference type="EMBL" id="KKM62497.1"/>
    </source>
</evidence>
<dbReference type="SUPFAM" id="SSF54843">
    <property type="entry name" value="Ribosomal protein L22"/>
    <property type="match status" value="1"/>
</dbReference>
<dbReference type="EMBL" id="LAZR01011283">
    <property type="protein sequence ID" value="KKM62497.1"/>
    <property type="molecule type" value="Genomic_DNA"/>
</dbReference>
<dbReference type="InterPro" id="IPR018260">
    <property type="entry name" value="Ribosomal_uL22_CS"/>
</dbReference>
<proteinExistence type="inferred from homology"/>
<accession>A0A0F9LZP6</accession>
<evidence type="ECO:0000256" key="3">
    <source>
        <dbReference type="ARBA" id="ARBA00022884"/>
    </source>
</evidence>
<dbReference type="AlphaFoldDB" id="A0A0F9LZP6"/>
<comment type="similarity">
    <text evidence="1">Belongs to the universal ribosomal protein uL22 family.</text>
</comment>
<dbReference type="GO" id="GO:0022625">
    <property type="term" value="C:cytosolic large ribosomal subunit"/>
    <property type="evidence" value="ECO:0007669"/>
    <property type="project" value="TreeGrafter"/>
</dbReference>
<dbReference type="NCBIfam" id="TIGR01044">
    <property type="entry name" value="rplV_bact"/>
    <property type="match status" value="1"/>
</dbReference>
<protein>
    <recommendedName>
        <fullName evidence="7">50S ribosomal protein L22</fullName>
    </recommendedName>
</protein>
<dbReference type="InterPro" id="IPR005727">
    <property type="entry name" value="Ribosomal_uL22_bac/chlpt-type"/>
</dbReference>
<dbReference type="PANTHER" id="PTHR13501:SF8">
    <property type="entry name" value="LARGE RIBOSOMAL SUBUNIT PROTEIN UL22M"/>
    <property type="match status" value="1"/>
</dbReference>
<comment type="caution">
    <text evidence="6">The sequence shown here is derived from an EMBL/GenBank/DDBJ whole genome shotgun (WGS) entry which is preliminary data.</text>
</comment>
<dbReference type="GO" id="GO:0003735">
    <property type="term" value="F:structural constituent of ribosome"/>
    <property type="evidence" value="ECO:0007669"/>
    <property type="project" value="InterPro"/>
</dbReference>
<dbReference type="PROSITE" id="PS00464">
    <property type="entry name" value="RIBOSOMAL_L22"/>
    <property type="match status" value="1"/>
</dbReference>
<dbReference type="GO" id="GO:0019843">
    <property type="term" value="F:rRNA binding"/>
    <property type="evidence" value="ECO:0007669"/>
    <property type="project" value="UniProtKB-KW"/>
</dbReference>